<gene>
    <name evidence="8" type="ORF">ACFSKL_00095</name>
</gene>
<dbReference type="EC" id="2.1.1.223" evidence="6"/>
<keyword evidence="3 6" id="KW-0808">Transferase</keyword>
<evidence type="ECO:0000313" key="8">
    <source>
        <dbReference type="EMBL" id="MFD2033164.1"/>
    </source>
</evidence>
<evidence type="ECO:0000256" key="4">
    <source>
        <dbReference type="ARBA" id="ARBA00022691"/>
    </source>
</evidence>
<evidence type="ECO:0000256" key="6">
    <source>
        <dbReference type="HAMAP-Rule" id="MF_01872"/>
    </source>
</evidence>
<proteinExistence type="inferred from homology"/>
<comment type="similarity">
    <text evidence="6">Belongs to the methyltransferase superfamily. tRNA (adenine-N(6)-)-methyltransferase family.</text>
</comment>
<evidence type="ECO:0000256" key="3">
    <source>
        <dbReference type="ARBA" id="ARBA00022679"/>
    </source>
</evidence>
<dbReference type="InterPro" id="IPR022882">
    <property type="entry name" value="tRNA_adenine-N6_MeTrfase"/>
</dbReference>
<evidence type="ECO:0000313" key="9">
    <source>
        <dbReference type="Proteomes" id="UP001597361"/>
    </source>
</evidence>
<dbReference type="CDD" id="cd02440">
    <property type="entry name" value="AdoMet_MTases"/>
    <property type="match status" value="1"/>
</dbReference>
<dbReference type="InterPro" id="IPR020596">
    <property type="entry name" value="rRNA_Ade_Mease_Trfase_CS"/>
</dbReference>
<evidence type="ECO:0000259" key="7">
    <source>
        <dbReference type="Pfam" id="PF05175"/>
    </source>
</evidence>
<comment type="subcellular location">
    <subcellularLocation>
        <location evidence="6">Cytoplasm</location>
    </subcellularLocation>
</comment>
<evidence type="ECO:0000256" key="5">
    <source>
        <dbReference type="ARBA" id="ARBA00022694"/>
    </source>
</evidence>
<dbReference type="InterPro" id="IPR002052">
    <property type="entry name" value="DNA_methylase_N6_adenine_CS"/>
</dbReference>
<dbReference type="Pfam" id="PF05175">
    <property type="entry name" value="MTS"/>
    <property type="match status" value="1"/>
</dbReference>
<dbReference type="RefSeq" id="WP_376882133.1">
    <property type="nucleotide sequence ID" value="NZ_JBHUHR010000001.1"/>
</dbReference>
<dbReference type="InterPro" id="IPR050210">
    <property type="entry name" value="tRNA_Adenine-N(6)_MTase"/>
</dbReference>
<comment type="caution">
    <text evidence="8">The sequence shown here is derived from an EMBL/GenBank/DDBJ whole genome shotgun (WGS) entry which is preliminary data.</text>
</comment>
<dbReference type="HAMAP" id="MF_01872">
    <property type="entry name" value="tRNA_methyltr_YfiC"/>
    <property type="match status" value="1"/>
</dbReference>
<keyword evidence="5 6" id="KW-0819">tRNA processing</keyword>
<dbReference type="GO" id="GO:0008168">
    <property type="term" value="F:methyltransferase activity"/>
    <property type="evidence" value="ECO:0007669"/>
    <property type="project" value="UniProtKB-KW"/>
</dbReference>
<evidence type="ECO:0000256" key="1">
    <source>
        <dbReference type="ARBA" id="ARBA00022490"/>
    </source>
</evidence>
<keyword evidence="9" id="KW-1185">Reference proteome</keyword>
<dbReference type="PROSITE" id="PS01131">
    <property type="entry name" value="RRNA_A_DIMETH"/>
    <property type="match status" value="1"/>
</dbReference>
<keyword evidence="2 6" id="KW-0489">Methyltransferase</keyword>
<dbReference type="PROSITE" id="PS00092">
    <property type="entry name" value="N6_MTASE"/>
    <property type="match status" value="1"/>
</dbReference>
<comment type="function">
    <text evidence="6">Specifically methylates the adenine in position 37 of tRNA(1)(Val) (anticodon cmo5UAC).</text>
</comment>
<keyword evidence="1 6" id="KW-0963">Cytoplasm</keyword>
<protein>
    <recommendedName>
        <fullName evidence="6">tRNA1(Val) (adenine(37)-N6)-methyltransferase</fullName>
        <ecNumber evidence="6">2.1.1.223</ecNumber>
    </recommendedName>
    <alternativeName>
        <fullName evidence="6">tRNA m6A37 methyltransferase</fullName>
    </alternativeName>
</protein>
<dbReference type="SUPFAM" id="SSF53335">
    <property type="entry name" value="S-adenosyl-L-methionine-dependent methyltransferases"/>
    <property type="match status" value="1"/>
</dbReference>
<feature type="domain" description="Methyltransferase small" evidence="7">
    <location>
        <begin position="18"/>
        <end position="105"/>
    </location>
</feature>
<dbReference type="PANTHER" id="PTHR47739:SF1">
    <property type="entry name" value="TRNA1(VAL) (ADENINE(37)-N6)-METHYLTRANSFERASE"/>
    <property type="match status" value="1"/>
</dbReference>
<evidence type="ECO:0000256" key="2">
    <source>
        <dbReference type="ARBA" id="ARBA00022603"/>
    </source>
</evidence>
<reference evidence="9" key="1">
    <citation type="journal article" date="2019" name="Int. J. Syst. Evol. Microbiol.">
        <title>The Global Catalogue of Microorganisms (GCM) 10K type strain sequencing project: providing services to taxonomists for standard genome sequencing and annotation.</title>
        <authorList>
            <consortium name="The Broad Institute Genomics Platform"/>
            <consortium name="The Broad Institute Genome Sequencing Center for Infectious Disease"/>
            <person name="Wu L."/>
            <person name="Ma J."/>
        </authorList>
    </citation>
    <scope>NUCLEOTIDE SEQUENCE [LARGE SCALE GENOMIC DNA]</scope>
    <source>
        <strain evidence="9">CGMCC 1.15180</strain>
    </source>
</reference>
<organism evidence="8 9">
    <name type="scientific">Belliella marina</name>
    <dbReference type="NCBI Taxonomy" id="1644146"/>
    <lineage>
        <taxon>Bacteria</taxon>
        <taxon>Pseudomonadati</taxon>
        <taxon>Bacteroidota</taxon>
        <taxon>Cytophagia</taxon>
        <taxon>Cytophagales</taxon>
        <taxon>Cyclobacteriaceae</taxon>
        <taxon>Belliella</taxon>
    </lineage>
</organism>
<accession>A0ABW4VGP6</accession>
<keyword evidence="4 6" id="KW-0949">S-adenosyl-L-methionine</keyword>
<dbReference type="Gene3D" id="3.40.50.150">
    <property type="entry name" value="Vaccinia Virus protein VP39"/>
    <property type="match status" value="1"/>
</dbReference>
<dbReference type="Proteomes" id="UP001597361">
    <property type="component" value="Unassembled WGS sequence"/>
</dbReference>
<name>A0ABW4VGP6_9BACT</name>
<sequence length="218" mass="24512">MKISTDAVVLGALAGKISPRSILDIGVGTGVISMMLAQRFTDAKIEGVELDSDAYLQACENVYESIFSDRISFHHGLFQDFASVHNSRFDLIVSNPPYFPDHIKAKDLQRNKALHNDSLSFQDLAGGVAQLLEKNGEFWLILPPRQMVDFQELGQGFDLYPFKQINLRDKASSKVIRSIQGFSFGQKVAETKELYIKNEDGSFAKPYQKLLKDFLIIF</sequence>
<dbReference type="PANTHER" id="PTHR47739">
    <property type="entry name" value="TRNA1(VAL) (ADENINE(37)-N6)-METHYLTRANSFERASE"/>
    <property type="match status" value="1"/>
</dbReference>
<dbReference type="InterPro" id="IPR007848">
    <property type="entry name" value="Small_mtfrase_dom"/>
</dbReference>
<dbReference type="EMBL" id="JBHUHR010000001">
    <property type="protein sequence ID" value="MFD2033164.1"/>
    <property type="molecule type" value="Genomic_DNA"/>
</dbReference>
<comment type="catalytic activity">
    <reaction evidence="6">
        <text>adenosine(37) in tRNA1(Val) + S-adenosyl-L-methionine = N(6)-methyladenosine(37) in tRNA1(Val) + S-adenosyl-L-homocysteine + H(+)</text>
        <dbReference type="Rhea" id="RHEA:43160"/>
        <dbReference type="Rhea" id="RHEA-COMP:10369"/>
        <dbReference type="Rhea" id="RHEA-COMP:10370"/>
        <dbReference type="ChEBI" id="CHEBI:15378"/>
        <dbReference type="ChEBI" id="CHEBI:57856"/>
        <dbReference type="ChEBI" id="CHEBI:59789"/>
        <dbReference type="ChEBI" id="CHEBI:74411"/>
        <dbReference type="ChEBI" id="CHEBI:74449"/>
        <dbReference type="EC" id="2.1.1.223"/>
    </reaction>
</comment>
<dbReference type="InterPro" id="IPR029063">
    <property type="entry name" value="SAM-dependent_MTases_sf"/>
</dbReference>
<dbReference type="GO" id="GO:0032259">
    <property type="term" value="P:methylation"/>
    <property type="evidence" value="ECO:0007669"/>
    <property type="project" value="UniProtKB-KW"/>
</dbReference>